<feature type="domain" description="Amine oxidase" evidence="12">
    <location>
        <begin position="11"/>
        <end position="462"/>
    </location>
</feature>
<evidence type="ECO:0000256" key="11">
    <source>
        <dbReference type="RuleBase" id="RU364052"/>
    </source>
</evidence>
<dbReference type="InterPro" id="IPR002937">
    <property type="entry name" value="Amino_oxidase"/>
</dbReference>
<keyword evidence="11" id="KW-0963">Cytoplasm</keyword>
<evidence type="ECO:0000256" key="6">
    <source>
        <dbReference type="ARBA" id="ARBA00019046"/>
    </source>
</evidence>
<evidence type="ECO:0000256" key="10">
    <source>
        <dbReference type="ARBA" id="ARBA00023133"/>
    </source>
</evidence>
<dbReference type="Gene3D" id="3.50.50.60">
    <property type="entry name" value="FAD/NAD(P)-binding domain"/>
    <property type="match status" value="1"/>
</dbReference>
<evidence type="ECO:0000256" key="8">
    <source>
        <dbReference type="ARBA" id="ARBA00022827"/>
    </source>
</evidence>
<dbReference type="Proteomes" id="UP001524944">
    <property type="component" value="Unassembled WGS sequence"/>
</dbReference>
<dbReference type="Gene3D" id="3.90.660.20">
    <property type="entry name" value="Protoporphyrinogen oxidase, mitochondrial, domain 2"/>
    <property type="match status" value="1"/>
</dbReference>
<keyword evidence="8 11" id="KW-0274">FAD</keyword>
<protein>
    <recommendedName>
        <fullName evidence="6 11">Coproporphyrinogen III oxidase</fullName>
        <ecNumber evidence="5 11">1.3.3.15</ecNumber>
    </recommendedName>
</protein>
<comment type="cofactor">
    <cofactor evidence="2 11">
        <name>FAD</name>
        <dbReference type="ChEBI" id="CHEBI:57692"/>
    </cofactor>
</comment>
<comment type="function">
    <text evidence="11">Involved in coproporphyrin-dependent heme b biosynthesis. Catalyzes the oxidation of coproporphyrinogen III to coproporphyrin III.</text>
</comment>
<sequence length="467" mass="51278">MKKVVIVGGGISGLAAAYTLQESKAQIEYTLIEKDARLGGKIQTKYDDGFVIEEGPDCFISTKPSVIQLAQKIGLTHHLIGTNDEHKGTYIYSDKRLHALPEGLMLLVPTKIVPFALSPLISWPGKFRMGLDFVLPRKKEQEDETLHSFVVRRLGHEAMNKIAEPLIGGIHGGAPETMSLKASFPSFLDMERDHGSLVRAMLAGRRKAKKRKPSPREGIPKSHFISFKGGMGELVTTLENKLEGQVLKGKEVTRITSTDTGFRVEIAGEEDILADGVILAVPAPQAAALLETIDPQGADLLHATPMASSATISFAYKSREVPQAKSFGVLIPYVEQTKMNAVTFTSVKWNHRVPGEEYTLLRVFFGGAKKSHYASVPDEELLGWAKEELSSILGITATPERYWIHRWIEARPQYTIGHLDRMQELTERLDKTPGLVVAGGSYRGIGVPDCINDGVKGAEEIIAYLGK</sequence>
<dbReference type="InterPro" id="IPR050464">
    <property type="entry name" value="Zeta_carotene_desat/Oxidored"/>
</dbReference>
<dbReference type="Gene3D" id="1.10.3110.10">
    <property type="entry name" value="protoporphyrinogen ix oxidase, domain 3"/>
    <property type="match status" value="1"/>
</dbReference>
<comment type="caution">
    <text evidence="13">The sequence shown here is derived from an EMBL/GenBank/DDBJ whole genome shotgun (WGS) entry which is preliminary data.</text>
</comment>
<dbReference type="NCBIfam" id="TIGR00562">
    <property type="entry name" value="proto_IX_ox"/>
    <property type="match status" value="1"/>
</dbReference>
<evidence type="ECO:0000256" key="3">
    <source>
        <dbReference type="ARBA" id="ARBA00004744"/>
    </source>
</evidence>
<dbReference type="SUPFAM" id="SSF54373">
    <property type="entry name" value="FAD-linked reductases, C-terminal domain"/>
    <property type="match status" value="1"/>
</dbReference>
<evidence type="ECO:0000313" key="13">
    <source>
        <dbReference type="EMBL" id="MCR6545072.1"/>
    </source>
</evidence>
<keyword evidence="9 11" id="KW-0560">Oxidoreductase</keyword>
<evidence type="ECO:0000256" key="1">
    <source>
        <dbReference type="ARBA" id="ARBA00001755"/>
    </source>
</evidence>
<keyword evidence="10 11" id="KW-0350">Heme biosynthesis</keyword>
<dbReference type="RefSeq" id="WP_257912690.1">
    <property type="nucleotide sequence ID" value="NZ_JANPWE010000002.1"/>
</dbReference>
<keyword evidence="7 11" id="KW-0285">Flavoprotein</keyword>
<dbReference type="PANTHER" id="PTHR42923:SF3">
    <property type="entry name" value="PROTOPORPHYRINOGEN OXIDASE"/>
    <property type="match status" value="1"/>
</dbReference>
<organism evidence="13 14">
    <name type="scientific">Dehalobacterium formicoaceticum</name>
    <dbReference type="NCBI Taxonomy" id="51515"/>
    <lineage>
        <taxon>Bacteria</taxon>
        <taxon>Bacillati</taxon>
        <taxon>Bacillota</taxon>
        <taxon>Clostridia</taxon>
        <taxon>Eubacteriales</taxon>
        <taxon>Peptococcaceae</taxon>
        <taxon>Dehalobacterium</taxon>
    </lineage>
</organism>
<dbReference type="PANTHER" id="PTHR42923">
    <property type="entry name" value="PROTOPORPHYRINOGEN OXIDASE"/>
    <property type="match status" value="1"/>
</dbReference>
<evidence type="ECO:0000313" key="14">
    <source>
        <dbReference type="Proteomes" id="UP001524944"/>
    </source>
</evidence>
<evidence type="ECO:0000256" key="4">
    <source>
        <dbReference type="ARBA" id="ARBA00008310"/>
    </source>
</evidence>
<comment type="subcellular location">
    <subcellularLocation>
        <location evidence="11">Cytoplasm</location>
    </subcellularLocation>
</comment>
<dbReference type="InterPro" id="IPR004572">
    <property type="entry name" value="Protoporphyrinogen_oxidase"/>
</dbReference>
<gene>
    <name evidence="13" type="primary">hemG</name>
    <name evidence="13" type="ORF">NVS47_06010</name>
</gene>
<evidence type="ECO:0000256" key="9">
    <source>
        <dbReference type="ARBA" id="ARBA00023002"/>
    </source>
</evidence>
<dbReference type="InterPro" id="IPR036188">
    <property type="entry name" value="FAD/NAD-bd_sf"/>
</dbReference>
<proteinExistence type="inferred from homology"/>
<dbReference type="EC" id="1.3.3.15" evidence="5 11"/>
<dbReference type="EMBL" id="JANPWE010000002">
    <property type="protein sequence ID" value="MCR6545072.1"/>
    <property type="molecule type" value="Genomic_DNA"/>
</dbReference>
<dbReference type="GO" id="GO:0004729">
    <property type="term" value="F:oxygen-dependent protoporphyrinogen oxidase activity"/>
    <property type="evidence" value="ECO:0007669"/>
    <property type="project" value="UniProtKB-EC"/>
</dbReference>
<evidence type="ECO:0000256" key="5">
    <source>
        <dbReference type="ARBA" id="ARBA00012402"/>
    </source>
</evidence>
<evidence type="ECO:0000256" key="7">
    <source>
        <dbReference type="ARBA" id="ARBA00022630"/>
    </source>
</evidence>
<comment type="pathway">
    <text evidence="3 11">Porphyrin-containing compound metabolism; protoheme biosynthesis.</text>
</comment>
<evidence type="ECO:0000259" key="12">
    <source>
        <dbReference type="Pfam" id="PF01593"/>
    </source>
</evidence>
<evidence type="ECO:0000256" key="2">
    <source>
        <dbReference type="ARBA" id="ARBA00001974"/>
    </source>
</evidence>
<keyword evidence="14" id="KW-1185">Reference proteome</keyword>
<comment type="catalytic activity">
    <reaction evidence="1">
        <text>coproporphyrinogen III + 3 O2 = coproporphyrin III + 3 H2O2</text>
        <dbReference type="Rhea" id="RHEA:43436"/>
        <dbReference type="ChEBI" id="CHEBI:15379"/>
        <dbReference type="ChEBI" id="CHEBI:16240"/>
        <dbReference type="ChEBI" id="CHEBI:57309"/>
        <dbReference type="ChEBI" id="CHEBI:131725"/>
        <dbReference type="EC" id="1.3.3.15"/>
    </reaction>
    <physiologicalReaction direction="left-to-right" evidence="1">
        <dbReference type="Rhea" id="RHEA:43437"/>
    </physiologicalReaction>
</comment>
<accession>A0ABT1Y2H7</accession>
<dbReference type="SUPFAM" id="SSF51905">
    <property type="entry name" value="FAD/NAD(P)-binding domain"/>
    <property type="match status" value="1"/>
</dbReference>
<name>A0ABT1Y2H7_9FIRM</name>
<comment type="similarity">
    <text evidence="4 11">Belongs to the protoporphyrinogen/coproporphyrinogen oxidase family. Coproporphyrinogen III oxidase subfamily.</text>
</comment>
<dbReference type="Pfam" id="PF01593">
    <property type="entry name" value="Amino_oxidase"/>
    <property type="match status" value="1"/>
</dbReference>
<reference evidence="13 14" key="1">
    <citation type="submission" date="2022-08" db="EMBL/GenBank/DDBJ databases">
        <title>Proteogenomics of the novel Dehalobacterium formicoaceticum strain EZ94 highlights a key role of methyltransferases during anaerobic dichloromethane degradation.</title>
        <authorList>
            <person name="Wasmund K."/>
        </authorList>
    </citation>
    <scope>NUCLEOTIDE SEQUENCE [LARGE SCALE GENOMIC DNA]</scope>
    <source>
        <strain evidence="13 14">EZ94</strain>
    </source>
</reference>